<gene>
    <name evidence="10" type="ORF">PBRA_004516</name>
</gene>
<comment type="similarity">
    <text evidence="2">Belongs to the PRP18 family.</text>
</comment>
<dbReference type="InterPro" id="IPR004098">
    <property type="entry name" value="Prp18"/>
</dbReference>
<organism evidence="10 11">
    <name type="scientific">Plasmodiophora brassicae</name>
    <name type="common">Clubroot disease agent</name>
    <dbReference type="NCBI Taxonomy" id="37360"/>
    <lineage>
        <taxon>Eukaryota</taxon>
        <taxon>Sar</taxon>
        <taxon>Rhizaria</taxon>
        <taxon>Endomyxa</taxon>
        <taxon>Phytomyxea</taxon>
        <taxon>Plasmodiophorida</taxon>
        <taxon>Plasmodiophoridae</taxon>
        <taxon>Plasmodiophora</taxon>
    </lineage>
</organism>
<keyword evidence="7" id="KW-0539">Nucleus</keyword>
<evidence type="ECO:0000256" key="7">
    <source>
        <dbReference type="ARBA" id="ARBA00023242"/>
    </source>
</evidence>
<dbReference type="InterPro" id="IPR036285">
    <property type="entry name" value="PRP4-like_sf"/>
</dbReference>
<dbReference type="OrthoDB" id="10261918at2759"/>
<keyword evidence="5" id="KW-0747">Spliceosome</keyword>
<protein>
    <recommendedName>
        <fullName evidence="3">Pre-mRNA-splicing factor 18</fullName>
    </recommendedName>
</protein>
<feature type="domain" description="Prp18" evidence="9">
    <location>
        <begin position="189"/>
        <end position="329"/>
    </location>
</feature>
<dbReference type="PANTHER" id="PTHR13007">
    <property type="entry name" value="PRE-MRNA SPLICING FACTOR-RELATED"/>
    <property type="match status" value="1"/>
</dbReference>
<evidence type="ECO:0000313" key="11">
    <source>
        <dbReference type="Proteomes" id="UP000039324"/>
    </source>
</evidence>
<evidence type="ECO:0000256" key="8">
    <source>
        <dbReference type="SAM" id="MobiDB-lite"/>
    </source>
</evidence>
<keyword evidence="11" id="KW-1185">Reference proteome</keyword>
<dbReference type="SUPFAM" id="SSF47938">
    <property type="entry name" value="Functional domain of the splicing factor Prp18"/>
    <property type="match status" value="1"/>
</dbReference>
<keyword evidence="4" id="KW-0507">mRNA processing</keyword>
<dbReference type="GO" id="GO:0000350">
    <property type="term" value="P:generation of catalytic spliceosome for second transesterification step"/>
    <property type="evidence" value="ECO:0007669"/>
    <property type="project" value="TreeGrafter"/>
</dbReference>
<accession>A0A0G4IKU9</accession>
<evidence type="ECO:0000256" key="4">
    <source>
        <dbReference type="ARBA" id="ARBA00022664"/>
    </source>
</evidence>
<keyword evidence="6" id="KW-0508">mRNA splicing</keyword>
<proteinExistence type="inferred from homology"/>
<reference evidence="10 11" key="1">
    <citation type="submission" date="2015-02" db="EMBL/GenBank/DDBJ databases">
        <authorList>
            <person name="Chooi Y.-H."/>
        </authorList>
    </citation>
    <scope>NUCLEOTIDE SEQUENCE [LARGE SCALE GENOMIC DNA]</scope>
    <source>
        <strain evidence="10">E3</strain>
    </source>
</reference>
<evidence type="ECO:0000313" key="10">
    <source>
        <dbReference type="EMBL" id="CEO95803.1"/>
    </source>
</evidence>
<dbReference type="GO" id="GO:0071021">
    <property type="term" value="C:U2-type post-spliceosomal complex"/>
    <property type="evidence" value="ECO:0007669"/>
    <property type="project" value="TreeGrafter"/>
</dbReference>
<dbReference type="EMBL" id="CDSF01000035">
    <property type="protein sequence ID" value="CEO95803.1"/>
    <property type="molecule type" value="Genomic_DNA"/>
</dbReference>
<evidence type="ECO:0000256" key="6">
    <source>
        <dbReference type="ARBA" id="ARBA00023187"/>
    </source>
</evidence>
<dbReference type="InterPro" id="IPR039979">
    <property type="entry name" value="PRPF18"/>
</dbReference>
<comment type="subcellular location">
    <subcellularLocation>
        <location evidence="1">Nucleus</location>
    </subcellularLocation>
</comment>
<dbReference type="GO" id="GO:0046540">
    <property type="term" value="C:U4/U6 x U5 tri-snRNP complex"/>
    <property type="evidence" value="ECO:0007669"/>
    <property type="project" value="TreeGrafter"/>
</dbReference>
<sequence length="338" mass="38289">MDVLADEIARARKEAQERRAAAAAGRPSKYQRRGDLERSAASEVAQVKADGSKEAVPATPPRASGDGKEAESGAAAESTPILPQAELVRRLRAFSVPVLLFGETPAEQNARLRSHRLQAHDRAHGSAAGKYDNLQRKIEKEIESEMAAAQVDGGHQAESPQRNRRAELEKYKDPKFRADFEHVEDYILYFFKRLLLLWEKSLNDRPEEERRSVQGRKAAATHKQTRLYIRPLLKLLKRRDTPADILRDITKIVDLALQREYVQANDWYLRMSIGNAPWPMGVTMVGIHERKGREKIFSQSIAHVLNDETQRKYIQSIKRLLSFAQTINPNPSNTKNVG</sequence>
<dbReference type="Gene3D" id="1.20.940.10">
    <property type="entry name" value="Functional domain of the splicing factor Prp18"/>
    <property type="match status" value="1"/>
</dbReference>
<evidence type="ECO:0000256" key="1">
    <source>
        <dbReference type="ARBA" id="ARBA00004123"/>
    </source>
</evidence>
<dbReference type="Pfam" id="PF02840">
    <property type="entry name" value="Prp18"/>
    <property type="match status" value="1"/>
</dbReference>
<evidence type="ECO:0000259" key="9">
    <source>
        <dbReference type="Pfam" id="PF02840"/>
    </source>
</evidence>
<evidence type="ECO:0000256" key="2">
    <source>
        <dbReference type="ARBA" id="ARBA00008137"/>
    </source>
</evidence>
<name>A0A0G4IKU9_PLABS</name>
<feature type="region of interest" description="Disordered" evidence="8">
    <location>
        <begin position="146"/>
        <end position="167"/>
    </location>
</feature>
<feature type="region of interest" description="Disordered" evidence="8">
    <location>
        <begin position="18"/>
        <end position="78"/>
    </location>
</feature>
<dbReference type="OMA" id="FRTEYAW"/>
<evidence type="ECO:0000256" key="5">
    <source>
        <dbReference type="ARBA" id="ARBA00022728"/>
    </source>
</evidence>
<dbReference type="SUPFAM" id="SSF158230">
    <property type="entry name" value="PRP4-like"/>
    <property type="match status" value="1"/>
</dbReference>
<dbReference type="AlphaFoldDB" id="A0A0G4IKU9"/>
<dbReference type="PANTHER" id="PTHR13007:SF19">
    <property type="entry name" value="PRE-MRNA-SPLICING FACTOR 18"/>
    <property type="match status" value="1"/>
</dbReference>
<dbReference type="STRING" id="37360.A0A0G4IKU9"/>
<dbReference type="GO" id="GO:0005682">
    <property type="term" value="C:U5 snRNP"/>
    <property type="evidence" value="ECO:0007669"/>
    <property type="project" value="TreeGrafter"/>
</dbReference>
<dbReference type="Proteomes" id="UP000039324">
    <property type="component" value="Unassembled WGS sequence"/>
</dbReference>
<evidence type="ECO:0000256" key="3">
    <source>
        <dbReference type="ARBA" id="ARBA00018242"/>
    </source>
</evidence>
<dbReference type="Gene3D" id="4.10.280.110">
    <property type="entry name" value="Pre-mRNA processing factor 4 domain"/>
    <property type="match status" value="1"/>
</dbReference>